<comment type="caution">
    <text evidence="2">The sequence shown here is derived from an EMBL/GenBank/DDBJ whole genome shotgun (WGS) entry which is preliminary data.</text>
</comment>
<dbReference type="InterPro" id="IPR029045">
    <property type="entry name" value="ClpP/crotonase-like_dom_sf"/>
</dbReference>
<organism evidence="2 3">
    <name type="scientific">Hyphomonas oceanitis SCH89</name>
    <dbReference type="NCBI Taxonomy" id="1280953"/>
    <lineage>
        <taxon>Bacteria</taxon>
        <taxon>Pseudomonadati</taxon>
        <taxon>Pseudomonadota</taxon>
        <taxon>Alphaproteobacteria</taxon>
        <taxon>Hyphomonadales</taxon>
        <taxon>Hyphomonadaceae</taxon>
        <taxon>Hyphomonas</taxon>
    </lineage>
</organism>
<dbReference type="PATRIC" id="fig|1280953.3.peg.2823"/>
<dbReference type="SUPFAM" id="SSF52096">
    <property type="entry name" value="ClpP/crotonase"/>
    <property type="match status" value="1"/>
</dbReference>
<name>A0A059G4M6_9PROT</name>
<sequence length="262" mass="27567">MPYENVLLDMSGGVAHLTLNRPDAANAMNLDLLRELAEALLECDESPDVRAVILTGNGRFFSAGGDLAAFAGDLDRLSFLLKQLTFHLHAAVSRIARMRQPVIAAVNGPAAGAGMALAAACDHVIAADTANFTIAYTAAGLSPDGSSTWALPRRIGPARTRELMLTNRRLSAAEALDWGLANEVAPAADLATRTNALAAQFAAGPTAAYGRVKELLAASATNNIETQMELEARAIADSARTADAREGIDAFLNKRKPAFRGE</sequence>
<reference evidence="2 3" key="1">
    <citation type="journal article" date="2014" name="Antonie Van Leeuwenhoek">
        <title>Hyphomonas beringensis sp. nov. and Hyphomonas chukchiensis sp. nov., isolated from surface seawater of the Bering Sea and Chukchi Sea.</title>
        <authorList>
            <person name="Li C."/>
            <person name="Lai Q."/>
            <person name="Li G."/>
            <person name="Dong C."/>
            <person name="Wang J."/>
            <person name="Liao Y."/>
            <person name="Shao Z."/>
        </authorList>
    </citation>
    <scope>NUCLEOTIDE SEQUENCE [LARGE SCALE GENOMIC DNA]</scope>
    <source>
        <strain evidence="2 3">SCH89</strain>
    </source>
</reference>
<dbReference type="AlphaFoldDB" id="A0A059G4M6"/>
<dbReference type="Gene3D" id="1.10.12.10">
    <property type="entry name" value="Lyase 2-enoyl-coa Hydratase, Chain A, domain 2"/>
    <property type="match status" value="1"/>
</dbReference>
<dbReference type="CDD" id="cd06558">
    <property type="entry name" value="crotonase-like"/>
    <property type="match status" value="1"/>
</dbReference>
<dbReference type="Gene3D" id="3.90.226.10">
    <property type="entry name" value="2-enoyl-CoA Hydratase, Chain A, domain 1"/>
    <property type="match status" value="1"/>
</dbReference>
<evidence type="ECO:0000256" key="1">
    <source>
        <dbReference type="ARBA" id="ARBA00005254"/>
    </source>
</evidence>
<dbReference type="Proteomes" id="UP000024942">
    <property type="component" value="Unassembled WGS sequence"/>
</dbReference>
<protein>
    <submittedName>
        <fullName evidence="2">Enoyl-CoA hydratase</fullName>
    </submittedName>
</protein>
<dbReference type="PANTHER" id="PTHR43459">
    <property type="entry name" value="ENOYL-COA HYDRATASE"/>
    <property type="match status" value="1"/>
</dbReference>
<dbReference type="PANTHER" id="PTHR43459:SF1">
    <property type="entry name" value="EG:BACN32G11.4 PROTEIN"/>
    <property type="match status" value="1"/>
</dbReference>
<gene>
    <name evidence="2" type="ORF">HOC_14048</name>
</gene>
<proteinExistence type="inferred from homology"/>
<dbReference type="OrthoDB" id="9777711at2"/>
<evidence type="ECO:0000313" key="2">
    <source>
        <dbReference type="EMBL" id="KDA01766.1"/>
    </source>
</evidence>
<comment type="similarity">
    <text evidence="1">Belongs to the enoyl-CoA hydratase/isomerase family.</text>
</comment>
<dbReference type="GO" id="GO:0003824">
    <property type="term" value="F:catalytic activity"/>
    <property type="evidence" value="ECO:0007669"/>
    <property type="project" value="UniProtKB-ARBA"/>
</dbReference>
<dbReference type="InterPro" id="IPR014748">
    <property type="entry name" value="Enoyl-CoA_hydra_C"/>
</dbReference>
<dbReference type="EMBL" id="ARYL01000022">
    <property type="protein sequence ID" value="KDA01766.1"/>
    <property type="molecule type" value="Genomic_DNA"/>
</dbReference>
<dbReference type="Pfam" id="PF00378">
    <property type="entry name" value="ECH_1"/>
    <property type="match status" value="1"/>
</dbReference>
<dbReference type="InterPro" id="IPR001753">
    <property type="entry name" value="Enoyl-CoA_hydra/iso"/>
</dbReference>
<dbReference type="STRING" id="1280953.HOC_14048"/>
<dbReference type="RefSeq" id="WP_035539602.1">
    <property type="nucleotide sequence ID" value="NZ_ARYL01000022.1"/>
</dbReference>
<accession>A0A059G4M6</accession>
<dbReference type="eggNOG" id="COG1024">
    <property type="taxonomic scope" value="Bacteria"/>
</dbReference>
<keyword evidence="3" id="KW-1185">Reference proteome</keyword>
<evidence type="ECO:0000313" key="3">
    <source>
        <dbReference type="Proteomes" id="UP000024942"/>
    </source>
</evidence>